<reference evidence="1" key="1">
    <citation type="journal article" date="2014" name="Front. Microbiol.">
        <title>High frequency of phylogenetically diverse reductive dehalogenase-homologous genes in deep subseafloor sedimentary metagenomes.</title>
        <authorList>
            <person name="Kawai M."/>
            <person name="Futagami T."/>
            <person name="Toyoda A."/>
            <person name="Takaki Y."/>
            <person name="Nishi S."/>
            <person name="Hori S."/>
            <person name="Arai W."/>
            <person name="Tsubouchi T."/>
            <person name="Morono Y."/>
            <person name="Uchiyama I."/>
            <person name="Ito T."/>
            <person name="Fujiyama A."/>
            <person name="Inagaki F."/>
            <person name="Takami H."/>
        </authorList>
    </citation>
    <scope>NUCLEOTIDE SEQUENCE</scope>
    <source>
        <strain evidence="1">Expedition CK06-06</strain>
    </source>
</reference>
<sequence>MKPTYTEFYEHCKMWYCMGCEEKGDFEEGCEECPVGEVALDPPEKEYC</sequence>
<feature type="non-terminal residue" evidence="1">
    <location>
        <position position="48"/>
    </location>
</feature>
<protein>
    <submittedName>
        <fullName evidence="1">Uncharacterized protein</fullName>
    </submittedName>
</protein>
<comment type="caution">
    <text evidence="1">The sequence shown here is derived from an EMBL/GenBank/DDBJ whole genome shotgun (WGS) entry which is preliminary data.</text>
</comment>
<name>X1SGW0_9ZZZZ</name>
<gene>
    <name evidence="1" type="ORF">S12H4_18209</name>
</gene>
<proteinExistence type="predicted"/>
<evidence type="ECO:0000313" key="1">
    <source>
        <dbReference type="EMBL" id="GAI74650.1"/>
    </source>
</evidence>
<dbReference type="AlphaFoldDB" id="X1SGW0"/>
<organism evidence="1">
    <name type="scientific">marine sediment metagenome</name>
    <dbReference type="NCBI Taxonomy" id="412755"/>
    <lineage>
        <taxon>unclassified sequences</taxon>
        <taxon>metagenomes</taxon>
        <taxon>ecological metagenomes</taxon>
    </lineage>
</organism>
<dbReference type="EMBL" id="BARW01008973">
    <property type="protein sequence ID" value="GAI74650.1"/>
    <property type="molecule type" value="Genomic_DNA"/>
</dbReference>
<accession>X1SGW0</accession>